<dbReference type="InterPro" id="IPR005552">
    <property type="entry name" value="Scramblase"/>
</dbReference>
<dbReference type="SUPFAM" id="SSF54518">
    <property type="entry name" value="Tubby C-terminal domain-like"/>
    <property type="match status" value="1"/>
</dbReference>
<evidence type="ECO:0000313" key="4">
    <source>
        <dbReference type="Proteomes" id="UP000247409"/>
    </source>
</evidence>
<reference evidence="3 4" key="1">
    <citation type="journal article" date="2018" name="Mol. Biol. Evol.">
        <title>Analysis of the draft genome of the red seaweed Gracilariopsis chorda provides insights into genome size evolution in Rhodophyta.</title>
        <authorList>
            <person name="Lee J."/>
            <person name="Yang E.C."/>
            <person name="Graf L."/>
            <person name="Yang J.H."/>
            <person name="Qiu H."/>
            <person name="Zel Zion U."/>
            <person name="Chan C.X."/>
            <person name="Stephens T.G."/>
            <person name="Weber A.P.M."/>
            <person name="Boo G.H."/>
            <person name="Boo S.M."/>
            <person name="Kim K.M."/>
            <person name="Shin Y."/>
            <person name="Jung M."/>
            <person name="Lee S.J."/>
            <person name="Yim H.S."/>
            <person name="Lee J.H."/>
            <person name="Bhattacharya D."/>
            <person name="Yoon H.S."/>
        </authorList>
    </citation>
    <scope>NUCLEOTIDE SEQUENCE [LARGE SCALE GENOMIC DNA]</scope>
    <source>
        <strain evidence="3 4">SKKU-2015</strain>
        <tissue evidence="3">Whole body</tissue>
    </source>
</reference>
<accession>A0A2V3IJW4</accession>
<protein>
    <submittedName>
        <fullName evidence="3">Altered inheritance rate of mitochondria protein 25</fullName>
    </submittedName>
</protein>
<dbReference type="PANTHER" id="PTHR23248">
    <property type="entry name" value="PHOSPHOLIPID SCRAMBLASE-RELATED"/>
    <property type="match status" value="1"/>
</dbReference>
<name>A0A2V3IJW4_9FLOR</name>
<dbReference type="InterPro" id="IPR025659">
    <property type="entry name" value="Tubby-like_C"/>
</dbReference>
<dbReference type="OrthoDB" id="191150at2759"/>
<comment type="caution">
    <text evidence="3">The sequence shown here is derived from an EMBL/GenBank/DDBJ whole genome shotgun (WGS) entry which is preliminary data.</text>
</comment>
<dbReference type="EMBL" id="NBIV01000166">
    <property type="protein sequence ID" value="PXF42385.1"/>
    <property type="molecule type" value="Genomic_DNA"/>
</dbReference>
<feature type="compositionally biased region" description="Gly residues" evidence="2">
    <location>
        <begin position="448"/>
        <end position="464"/>
    </location>
</feature>
<dbReference type="Proteomes" id="UP000247409">
    <property type="component" value="Unassembled WGS sequence"/>
</dbReference>
<dbReference type="AlphaFoldDB" id="A0A2V3IJW4"/>
<sequence>MASRLSRLYKTYRAVSTRHLFCSTALKPYQPQLKLSRTERFVSLSSIRVLSSNSQFQPTKYPQIARNLRTIPSDSVAKSSSIQTATGSELVLSPPALVVTREYEWANILIGFEQANKYTIRAAPGGEVVGYIAEEGSFGSTITRNVLRTHRPFKATVFDKDRNVIFRIRRPMYLISTSIFVETEEGETLGEVHMNWHMWRRRYNLYIEKNQFAEVDSGFLAVDFDMRDVHGKRIASVNKDFTGFAREIFTDARQYVLRLDPSFGLDHDGSLVYDAATVNVSPEESSAMKMTHRERAVILAAAISIDFDYFSLHSRGPGAGMLMAPPIPVPGSAPPVGVPGAGPAAGAGVNAGTAVGADMMSDGMTGPPPNAETPYQIDDTDIDSAPAQDSSQGGSWGRTESFEEQTADGAKASGNTEESEWATFEEPDHGFDDPYADDDAWNSDNDSWGGGDVGGDGDGGGGILGLIKGLFFGDD</sequence>
<dbReference type="GO" id="GO:0017128">
    <property type="term" value="F:phospholipid scramblase activity"/>
    <property type="evidence" value="ECO:0007669"/>
    <property type="project" value="InterPro"/>
</dbReference>
<keyword evidence="4" id="KW-1185">Reference proteome</keyword>
<proteinExistence type="inferred from homology"/>
<gene>
    <name evidence="3" type="ORF">BWQ96_07905</name>
</gene>
<organism evidence="3 4">
    <name type="scientific">Gracilariopsis chorda</name>
    <dbReference type="NCBI Taxonomy" id="448386"/>
    <lineage>
        <taxon>Eukaryota</taxon>
        <taxon>Rhodophyta</taxon>
        <taxon>Florideophyceae</taxon>
        <taxon>Rhodymeniophycidae</taxon>
        <taxon>Gracilariales</taxon>
        <taxon>Gracilariaceae</taxon>
        <taxon>Gracilariopsis</taxon>
    </lineage>
</organism>
<evidence type="ECO:0000256" key="2">
    <source>
        <dbReference type="SAM" id="MobiDB-lite"/>
    </source>
</evidence>
<dbReference type="GO" id="GO:0005886">
    <property type="term" value="C:plasma membrane"/>
    <property type="evidence" value="ECO:0007669"/>
    <property type="project" value="TreeGrafter"/>
</dbReference>
<dbReference type="Pfam" id="PF03803">
    <property type="entry name" value="Scramblase"/>
    <property type="match status" value="1"/>
</dbReference>
<evidence type="ECO:0000256" key="1">
    <source>
        <dbReference type="ARBA" id="ARBA00005350"/>
    </source>
</evidence>
<evidence type="ECO:0000313" key="3">
    <source>
        <dbReference type="EMBL" id="PXF42385.1"/>
    </source>
</evidence>
<dbReference type="PANTHER" id="PTHR23248:SF9">
    <property type="entry name" value="PHOSPHOLIPID SCRAMBLASE"/>
    <property type="match status" value="1"/>
</dbReference>
<comment type="similarity">
    <text evidence="1">Belongs to the phospholipid scramblase family.</text>
</comment>
<feature type="region of interest" description="Disordered" evidence="2">
    <location>
        <begin position="358"/>
        <end position="464"/>
    </location>
</feature>